<proteinExistence type="predicted"/>
<protein>
    <submittedName>
        <fullName evidence="1">Uncharacterized protein</fullName>
    </submittedName>
</protein>
<dbReference type="RefSeq" id="WP_160803005.1">
    <property type="nucleotide sequence ID" value="NZ_WUUL01000017.1"/>
</dbReference>
<name>A0A6I4W5Q9_9BACL</name>
<organism evidence="1 2">
    <name type="scientific">Shimazuella alba</name>
    <dbReference type="NCBI Taxonomy" id="2690964"/>
    <lineage>
        <taxon>Bacteria</taxon>
        <taxon>Bacillati</taxon>
        <taxon>Bacillota</taxon>
        <taxon>Bacilli</taxon>
        <taxon>Bacillales</taxon>
        <taxon>Thermoactinomycetaceae</taxon>
        <taxon>Shimazuella</taxon>
    </lineage>
</organism>
<reference evidence="1 2" key="1">
    <citation type="submission" date="2019-12" db="EMBL/GenBank/DDBJ databases">
        <title>Whole-genome analyses of novel actinobacteria.</title>
        <authorList>
            <person name="Sahin N."/>
            <person name="Saygin H."/>
        </authorList>
    </citation>
    <scope>NUCLEOTIDE SEQUENCE [LARGE SCALE GENOMIC DNA]</scope>
    <source>
        <strain evidence="1 2">KC615</strain>
    </source>
</reference>
<accession>A0A6I4W5Q9</accession>
<dbReference type="PROSITE" id="PS51257">
    <property type="entry name" value="PROKAR_LIPOPROTEIN"/>
    <property type="match status" value="1"/>
</dbReference>
<gene>
    <name evidence="1" type="ORF">GSM42_18365</name>
</gene>
<dbReference type="EMBL" id="WUUL01000017">
    <property type="protein sequence ID" value="MXQ55652.1"/>
    <property type="molecule type" value="Genomic_DNA"/>
</dbReference>
<sequence length="117" mass="13107">MLRQIGWIILCVGLLAAGCQRTTAPEKRTGLDNDTRSYSYVSYPESKMVQAAKTVDAVHQAKIEYTGKNIIMDVYVRPGVKQSDYAMIEAQVRRVVTQSAPLNPFILHIHPAEESRT</sequence>
<comment type="caution">
    <text evidence="1">The sequence shown here is derived from an EMBL/GenBank/DDBJ whole genome shotgun (WGS) entry which is preliminary data.</text>
</comment>
<evidence type="ECO:0000313" key="2">
    <source>
        <dbReference type="Proteomes" id="UP000430692"/>
    </source>
</evidence>
<dbReference type="Proteomes" id="UP000430692">
    <property type="component" value="Unassembled WGS sequence"/>
</dbReference>
<dbReference type="AlphaFoldDB" id="A0A6I4W5Q9"/>
<keyword evidence="2" id="KW-1185">Reference proteome</keyword>
<evidence type="ECO:0000313" key="1">
    <source>
        <dbReference type="EMBL" id="MXQ55652.1"/>
    </source>
</evidence>